<evidence type="ECO:0000256" key="1">
    <source>
        <dbReference type="SAM" id="MobiDB-lite"/>
    </source>
</evidence>
<feature type="region of interest" description="Disordered" evidence="1">
    <location>
        <begin position="204"/>
        <end position="224"/>
    </location>
</feature>
<evidence type="ECO:0000313" key="4">
    <source>
        <dbReference type="Proteomes" id="UP001150259"/>
    </source>
</evidence>
<dbReference type="InterPro" id="IPR025877">
    <property type="entry name" value="MobA-like_NTP_Trfase"/>
</dbReference>
<sequence length="224" mass="22856">MPLSPLPHVRGLVLAAGSGSRMGRPKALLRPVGGGPSLVERAVDVLLRGGCDGVTVVLGAAADEVSAALHDSFQESGPVEGVRCPDWAEGMGASLRAGLLALTPRSDVEAVLISLVDLPDVGPDVVHRVGSGGPQVRRPHGGPGPSAALSAALSRAAYRGFPGHPTLIGRDHWAGVIAVARGDRGARDYFETHEPALVECGDLATGRDVDSPDSARRLGLDASG</sequence>
<protein>
    <submittedName>
        <fullName evidence="3">Nucleotidyltransferase family protein</fullName>
    </submittedName>
</protein>
<evidence type="ECO:0000313" key="3">
    <source>
        <dbReference type="EMBL" id="MDC5696353.1"/>
    </source>
</evidence>
<feature type="compositionally biased region" description="Basic and acidic residues" evidence="1">
    <location>
        <begin position="205"/>
        <end position="224"/>
    </location>
</feature>
<dbReference type="PANTHER" id="PTHR43777">
    <property type="entry name" value="MOLYBDENUM COFACTOR CYTIDYLYLTRANSFERASE"/>
    <property type="match status" value="1"/>
</dbReference>
<name>A0ABT5GDP0_9MICO</name>
<dbReference type="EMBL" id="JAPFQL010000010">
    <property type="protein sequence ID" value="MDC5696353.1"/>
    <property type="molecule type" value="Genomic_DNA"/>
</dbReference>
<dbReference type="InterPro" id="IPR029044">
    <property type="entry name" value="Nucleotide-diphossugar_trans"/>
</dbReference>
<dbReference type="SUPFAM" id="SSF53448">
    <property type="entry name" value="Nucleotide-diphospho-sugar transferases"/>
    <property type="match status" value="1"/>
</dbReference>
<dbReference type="Pfam" id="PF12804">
    <property type="entry name" value="NTP_transf_3"/>
    <property type="match status" value="1"/>
</dbReference>
<dbReference type="Proteomes" id="UP001150259">
    <property type="component" value="Unassembled WGS sequence"/>
</dbReference>
<accession>A0ABT5GDP0</accession>
<dbReference type="PANTHER" id="PTHR43777:SF1">
    <property type="entry name" value="MOLYBDENUM COFACTOR CYTIDYLYLTRANSFERASE"/>
    <property type="match status" value="1"/>
</dbReference>
<keyword evidence="4" id="KW-1185">Reference proteome</keyword>
<dbReference type="Gene3D" id="3.90.550.10">
    <property type="entry name" value="Spore Coat Polysaccharide Biosynthesis Protein SpsA, Chain A"/>
    <property type="match status" value="1"/>
</dbReference>
<proteinExistence type="predicted"/>
<feature type="domain" description="MobA-like NTP transferase" evidence="2">
    <location>
        <begin position="11"/>
        <end position="194"/>
    </location>
</feature>
<dbReference type="CDD" id="cd04182">
    <property type="entry name" value="GT_2_like_f"/>
    <property type="match status" value="1"/>
</dbReference>
<organism evidence="3 4">
    <name type="scientific">Intrasporangium calvum</name>
    <dbReference type="NCBI Taxonomy" id="53358"/>
    <lineage>
        <taxon>Bacteria</taxon>
        <taxon>Bacillati</taxon>
        <taxon>Actinomycetota</taxon>
        <taxon>Actinomycetes</taxon>
        <taxon>Micrococcales</taxon>
        <taxon>Intrasporangiaceae</taxon>
        <taxon>Intrasporangium</taxon>
    </lineage>
</organism>
<comment type="caution">
    <text evidence="3">The sequence shown here is derived from an EMBL/GenBank/DDBJ whole genome shotgun (WGS) entry which is preliminary data.</text>
</comment>
<dbReference type="RefSeq" id="WP_272460930.1">
    <property type="nucleotide sequence ID" value="NZ_JAPFQL010000010.1"/>
</dbReference>
<reference evidence="3 4" key="1">
    <citation type="submission" date="2022-11" db="EMBL/GenBank/DDBJ databases">
        <title>Anaerobic phenanthrene biodegradation by a DNRA strain PheN6.</title>
        <authorList>
            <person name="Zhang Z."/>
        </authorList>
    </citation>
    <scope>NUCLEOTIDE SEQUENCE [LARGE SCALE GENOMIC DNA]</scope>
    <source>
        <strain evidence="3 4">PheN6</strain>
    </source>
</reference>
<evidence type="ECO:0000259" key="2">
    <source>
        <dbReference type="Pfam" id="PF12804"/>
    </source>
</evidence>
<gene>
    <name evidence="3" type="ORF">OO014_03725</name>
</gene>